<dbReference type="InterPro" id="IPR006683">
    <property type="entry name" value="Thioestr_dom"/>
</dbReference>
<dbReference type="GO" id="GO:0005758">
    <property type="term" value="C:mitochondrial intermembrane space"/>
    <property type="evidence" value="ECO:0007669"/>
    <property type="project" value="UniProtKB-SubCell"/>
</dbReference>
<keyword evidence="10" id="KW-0276">Fatty acid metabolism</keyword>
<dbReference type="PANTHER" id="PTHR12418:SF19">
    <property type="entry name" value="ACYL-COENZYME A THIOESTERASE THEM4"/>
    <property type="match status" value="1"/>
</dbReference>
<evidence type="ECO:0000256" key="6">
    <source>
        <dbReference type="ARBA" id="ARBA00022490"/>
    </source>
</evidence>
<dbReference type="InterPro" id="IPR052365">
    <property type="entry name" value="THEM4/THEM5_acyl-CoA_thioest"/>
</dbReference>
<dbReference type="SUPFAM" id="SSF54637">
    <property type="entry name" value="Thioesterase/thiol ester dehydrase-isomerase"/>
    <property type="match status" value="1"/>
</dbReference>
<evidence type="ECO:0000256" key="25">
    <source>
        <dbReference type="ARBA" id="ARBA00048074"/>
    </source>
</evidence>
<evidence type="ECO:0000256" key="17">
    <source>
        <dbReference type="ARBA" id="ARBA00037002"/>
    </source>
</evidence>
<dbReference type="GO" id="GO:0032587">
    <property type="term" value="C:ruffle membrane"/>
    <property type="evidence" value="ECO:0007669"/>
    <property type="project" value="UniProtKB-SubCell"/>
</dbReference>
<comment type="catalytic activity">
    <reaction evidence="22">
        <text>octanoyl-CoA + H2O = octanoate + CoA + H(+)</text>
        <dbReference type="Rhea" id="RHEA:30143"/>
        <dbReference type="ChEBI" id="CHEBI:15377"/>
        <dbReference type="ChEBI" id="CHEBI:15378"/>
        <dbReference type="ChEBI" id="CHEBI:25646"/>
        <dbReference type="ChEBI" id="CHEBI:57287"/>
        <dbReference type="ChEBI" id="CHEBI:57386"/>
    </reaction>
    <physiologicalReaction direction="left-to-right" evidence="22">
        <dbReference type="Rhea" id="RHEA:30144"/>
    </physiologicalReaction>
</comment>
<evidence type="ECO:0000256" key="18">
    <source>
        <dbReference type="ARBA" id="ARBA00038456"/>
    </source>
</evidence>
<dbReference type="Bgee" id="ENSHGLG00000015316">
    <property type="expression patterns" value="Expressed in adult mammalian kidney and 10 other cell types or tissues"/>
</dbReference>
<comment type="catalytic activity">
    <reaction evidence="25">
        <text>dodecanoyl-CoA + H2O = dodecanoate + CoA + H(+)</text>
        <dbReference type="Rhea" id="RHEA:30135"/>
        <dbReference type="ChEBI" id="CHEBI:15377"/>
        <dbReference type="ChEBI" id="CHEBI:15378"/>
        <dbReference type="ChEBI" id="CHEBI:18262"/>
        <dbReference type="ChEBI" id="CHEBI:57287"/>
        <dbReference type="ChEBI" id="CHEBI:57375"/>
    </reaction>
    <physiologicalReaction direction="left-to-right" evidence="25">
        <dbReference type="Rhea" id="RHEA:30136"/>
    </physiologicalReaction>
</comment>
<feature type="domain" description="Thioesterase" evidence="27">
    <location>
        <begin position="169"/>
        <end position="241"/>
    </location>
</feature>
<gene>
    <name evidence="28" type="primary">THEM4</name>
</gene>
<accession>A0A0P6K531</accession>
<reference evidence="28" key="1">
    <citation type="submission" date="2015-10" db="EMBL/GenBank/DDBJ databases">
        <title>FRAMA: From RNA-seq data to annotated mRNA assemblies.</title>
        <authorList>
            <person name="Bens M."/>
            <person name="Sahm A."/>
            <person name="Jahn N."/>
            <person name="Morhart M."/>
            <person name="Holtze S."/>
            <person name="Hildebrandt T.B."/>
            <person name="Platzer M."/>
            <person name="Szafranski K."/>
        </authorList>
    </citation>
    <scope>NUCLEOTIDE SEQUENCE</scope>
    <source>
        <tissue evidence="28">Kidney</tissue>
    </source>
</reference>
<protein>
    <recommendedName>
        <fullName evidence="20">Acyl-coenzyme A thioesterase THEM4</fullName>
        <ecNumber evidence="19">3.1.2.2</ecNumber>
    </recommendedName>
    <alternativeName>
        <fullName evidence="21">Thioesterase superfamily member 4</fullName>
    </alternativeName>
</protein>
<dbReference type="GO" id="GO:0016787">
    <property type="term" value="F:hydrolase activity"/>
    <property type="evidence" value="ECO:0007669"/>
    <property type="project" value="UniProtKB-KW"/>
</dbReference>
<evidence type="ECO:0000256" key="24">
    <source>
        <dbReference type="ARBA" id="ARBA00047969"/>
    </source>
</evidence>
<comment type="catalytic activity">
    <reaction evidence="23">
        <text>hexadecanoyl-CoA + H2O = hexadecanoate + CoA + H(+)</text>
        <dbReference type="Rhea" id="RHEA:16645"/>
        <dbReference type="ChEBI" id="CHEBI:7896"/>
        <dbReference type="ChEBI" id="CHEBI:15377"/>
        <dbReference type="ChEBI" id="CHEBI:15378"/>
        <dbReference type="ChEBI" id="CHEBI:57287"/>
        <dbReference type="ChEBI" id="CHEBI:57379"/>
        <dbReference type="EC" id="3.1.2.2"/>
    </reaction>
    <physiologicalReaction direction="left-to-right" evidence="23">
        <dbReference type="Rhea" id="RHEA:16646"/>
    </physiologicalReaction>
</comment>
<keyword evidence="5" id="KW-1003">Cell membrane</keyword>
<dbReference type="Gene3D" id="3.10.129.10">
    <property type="entry name" value="Hotdog Thioesterase"/>
    <property type="match status" value="1"/>
</dbReference>
<keyword evidence="8" id="KW-0999">Mitochondrion inner membrane</keyword>
<proteinExistence type="inferred from homology"/>
<dbReference type="GO" id="GO:0005743">
    <property type="term" value="C:mitochondrial inner membrane"/>
    <property type="evidence" value="ECO:0007669"/>
    <property type="project" value="UniProtKB-SubCell"/>
</dbReference>
<evidence type="ECO:0000256" key="22">
    <source>
        <dbReference type="ARBA" id="ARBA00047588"/>
    </source>
</evidence>
<evidence type="ECO:0000256" key="7">
    <source>
        <dbReference type="ARBA" id="ARBA00022703"/>
    </source>
</evidence>
<dbReference type="EC" id="3.1.2.2" evidence="19"/>
<dbReference type="AlphaFoldDB" id="A0A0P6K531"/>
<comment type="catalytic activity">
    <reaction evidence="16">
        <text>(5Z,8Z,11Z,14Z)-eicosatetraenoyl-CoA + H2O = (5Z,8Z,11Z,14Z)-eicosatetraenoate + CoA + H(+)</text>
        <dbReference type="Rhea" id="RHEA:40151"/>
        <dbReference type="ChEBI" id="CHEBI:15377"/>
        <dbReference type="ChEBI" id="CHEBI:15378"/>
        <dbReference type="ChEBI" id="CHEBI:32395"/>
        <dbReference type="ChEBI" id="CHEBI:57287"/>
        <dbReference type="ChEBI" id="CHEBI:57368"/>
    </reaction>
    <physiologicalReaction direction="left-to-right" evidence="16">
        <dbReference type="Rhea" id="RHEA:40152"/>
    </physiologicalReaction>
</comment>
<evidence type="ECO:0000256" key="15">
    <source>
        <dbReference type="ARBA" id="ARBA00023273"/>
    </source>
</evidence>
<dbReference type="PANTHER" id="PTHR12418">
    <property type="entry name" value="ACYL-COENZYME A THIOESTERASE THEM4"/>
    <property type="match status" value="1"/>
</dbReference>
<evidence type="ECO:0000256" key="23">
    <source>
        <dbReference type="ARBA" id="ARBA00047734"/>
    </source>
</evidence>
<comment type="catalytic activity">
    <reaction evidence="24">
        <text>decanoyl-CoA + H2O = decanoate + CoA + H(+)</text>
        <dbReference type="Rhea" id="RHEA:40059"/>
        <dbReference type="ChEBI" id="CHEBI:15377"/>
        <dbReference type="ChEBI" id="CHEBI:15378"/>
        <dbReference type="ChEBI" id="CHEBI:27689"/>
        <dbReference type="ChEBI" id="CHEBI:57287"/>
        <dbReference type="ChEBI" id="CHEBI:61430"/>
    </reaction>
    <physiologicalReaction direction="left-to-right" evidence="24">
        <dbReference type="Rhea" id="RHEA:40060"/>
    </physiologicalReaction>
</comment>
<dbReference type="InterPro" id="IPR029069">
    <property type="entry name" value="HotDog_dom_sf"/>
</dbReference>
<evidence type="ECO:0000256" key="10">
    <source>
        <dbReference type="ARBA" id="ARBA00022832"/>
    </source>
</evidence>
<evidence type="ECO:0000256" key="3">
    <source>
        <dbReference type="ARBA" id="ARBA00004632"/>
    </source>
</evidence>
<evidence type="ECO:0000313" key="28">
    <source>
        <dbReference type="EMBL" id="JAO00148.1"/>
    </source>
</evidence>
<evidence type="ECO:0000256" key="11">
    <source>
        <dbReference type="ARBA" id="ARBA00022946"/>
    </source>
</evidence>
<evidence type="ECO:0000259" key="27">
    <source>
        <dbReference type="Pfam" id="PF03061"/>
    </source>
</evidence>
<evidence type="ECO:0000256" key="2">
    <source>
        <dbReference type="ARBA" id="ARBA00004569"/>
    </source>
</evidence>
<dbReference type="Pfam" id="PF03061">
    <property type="entry name" value="4HBT"/>
    <property type="match status" value="1"/>
</dbReference>
<evidence type="ECO:0000256" key="26">
    <source>
        <dbReference type="ARBA" id="ARBA00048180"/>
    </source>
</evidence>
<comment type="similarity">
    <text evidence="18">Belongs to the THEM4/THEM5 thioesterase family.</text>
</comment>
<name>A0A0P6K531_HETGA</name>
<keyword evidence="13" id="KW-0496">Mitochondrion</keyword>
<evidence type="ECO:0000256" key="5">
    <source>
        <dbReference type="ARBA" id="ARBA00022475"/>
    </source>
</evidence>
<evidence type="ECO:0000256" key="13">
    <source>
        <dbReference type="ARBA" id="ARBA00023128"/>
    </source>
</evidence>
<evidence type="ECO:0000256" key="12">
    <source>
        <dbReference type="ARBA" id="ARBA00023098"/>
    </source>
</evidence>
<comment type="catalytic activity">
    <reaction evidence="26">
        <text>tetradecanoyl-CoA + H2O = tetradecanoate + CoA + H(+)</text>
        <dbReference type="Rhea" id="RHEA:40119"/>
        <dbReference type="ChEBI" id="CHEBI:15377"/>
        <dbReference type="ChEBI" id="CHEBI:15378"/>
        <dbReference type="ChEBI" id="CHEBI:30807"/>
        <dbReference type="ChEBI" id="CHEBI:57287"/>
        <dbReference type="ChEBI" id="CHEBI:57385"/>
    </reaction>
    <physiologicalReaction direction="left-to-right" evidence="26">
        <dbReference type="Rhea" id="RHEA:40120"/>
    </physiologicalReaction>
</comment>
<evidence type="ECO:0000256" key="14">
    <source>
        <dbReference type="ARBA" id="ARBA00023136"/>
    </source>
</evidence>
<organism evidence="28">
    <name type="scientific">Heterocephalus glaber</name>
    <name type="common">Naked mole rat</name>
    <dbReference type="NCBI Taxonomy" id="10181"/>
    <lineage>
        <taxon>Eukaryota</taxon>
        <taxon>Metazoa</taxon>
        <taxon>Chordata</taxon>
        <taxon>Craniata</taxon>
        <taxon>Vertebrata</taxon>
        <taxon>Euteleostomi</taxon>
        <taxon>Mammalia</taxon>
        <taxon>Eutheria</taxon>
        <taxon>Euarchontoglires</taxon>
        <taxon>Glires</taxon>
        <taxon>Rodentia</taxon>
        <taxon>Hystricomorpha</taxon>
        <taxon>Bathyergidae</taxon>
        <taxon>Heterocephalus</taxon>
    </lineage>
</organism>
<dbReference type="GO" id="GO:0006631">
    <property type="term" value="P:fatty acid metabolic process"/>
    <property type="evidence" value="ECO:0007669"/>
    <property type="project" value="UniProtKB-KW"/>
</dbReference>
<evidence type="ECO:0000256" key="8">
    <source>
        <dbReference type="ARBA" id="ARBA00022792"/>
    </source>
</evidence>
<keyword evidence="14" id="KW-0472">Membrane</keyword>
<comment type="catalytic activity">
    <reaction evidence="17">
        <text>(9Z)-octadecenoyl-CoA + H2O = (9Z)-octadecenoate + CoA + H(+)</text>
        <dbReference type="Rhea" id="RHEA:40139"/>
        <dbReference type="ChEBI" id="CHEBI:15377"/>
        <dbReference type="ChEBI" id="CHEBI:15378"/>
        <dbReference type="ChEBI" id="CHEBI:30823"/>
        <dbReference type="ChEBI" id="CHEBI:57287"/>
        <dbReference type="ChEBI" id="CHEBI:57387"/>
    </reaction>
    <physiologicalReaction direction="left-to-right" evidence="17">
        <dbReference type="Rhea" id="RHEA:40140"/>
    </physiologicalReaction>
</comment>
<evidence type="ECO:0000256" key="19">
    <source>
        <dbReference type="ARBA" id="ARBA00038848"/>
    </source>
</evidence>
<keyword evidence="7" id="KW-0053">Apoptosis</keyword>
<dbReference type="EMBL" id="GEBF01003485">
    <property type="protein sequence ID" value="JAO00148.1"/>
    <property type="molecule type" value="Transcribed_RNA"/>
</dbReference>
<keyword evidence="15" id="KW-0966">Cell projection</keyword>
<dbReference type="CDD" id="cd03443">
    <property type="entry name" value="PaaI_thioesterase"/>
    <property type="match status" value="1"/>
</dbReference>
<evidence type="ECO:0000256" key="1">
    <source>
        <dbReference type="ARBA" id="ARBA00004496"/>
    </source>
</evidence>
<evidence type="ECO:0000256" key="16">
    <source>
        <dbReference type="ARBA" id="ARBA00035852"/>
    </source>
</evidence>
<keyword evidence="12" id="KW-0443">Lipid metabolism</keyword>
<evidence type="ECO:0000256" key="20">
    <source>
        <dbReference type="ARBA" id="ARBA00040123"/>
    </source>
</evidence>
<dbReference type="FunFam" id="3.10.129.10:FF:000046">
    <property type="entry name" value="Acyl-coenzyme A thioesterase THEM4"/>
    <property type="match status" value="1"/>
</dbReference>
<keyword evidence="6" id="KW-0963">Cytoplasm</keyword>
<evidence type="ECO:0000256" key="21">
    <source>
        <dbReference type="ARBA" id="ARBA00043210"/>
    </source>
</evidence>
<evidence type="ECO:0000256" key="9">
    <source>
        <dbReference type="ARBA" id="ARBA00022801"/>
    </source>
</evidence>
<comment type="subcellular location">
    <subcellularLocation>
        <location evidence="3">Cell projection</location>
        <location evidence="3">Ruffle membrane</location>
    </subcellularLocation>
    <subcellularLocation>
        <location evidence="1">Cytoplasm</location>
    </subcellularLocation>
    <subcellularLocation>
        <location evidence="4">Mitochondrion inner membrane</location>
        <topology evidence="4">Peripheral membrane protein</topology>
    </subcellularLocation>
    <subcellularLocation>
        <location evidence="2">Mitochondrion intermembrane space</location>
    </subcellularLocation>
</comment>
<dbReference type="GO" id="GO:0006915">
    <property type="term" value="P:apoptotic process"/>
    <property type="evidence" value="ECO:0007669"/>
    <property type="project" value="UniProtKB-KW"/>
</dbReference>
<keyword evidence="9" id="KW-0378">Hydrolase</keyword>
<evidence type="ECO:0000256" key="4">
    <source>
        <dbReference type="ARBA" id="ARBA00004637"/>
    </source>
</evidence>
<keyword evidence="11" id="KW-0809">Transit peptide</keyword>
<sequence>MLRSCAARFRALGAPRGSARALEPLSHIPGKPSESSKPHLWNQDSSACFSPQSRSFASENVPDRDHALPNFSWHKDLRLLFDQFMKKCEAGSWKRLPSYKRSLPETVQDFQTLYVDPKLLKKQPISQAQLFTRSFEDGLGFEYVMFCNDAEKRVVCFFQGGPHLQGTPGFTHGGAIASIIDVTTGTCAFRAGGAVMTANLNINYKRPIPLCSVVVIKSQLDKVEGRKFFVSCNVRSVDDETLYSEATSLFIMLDPNKKLT</sequence>